<evidence type="ECO:0000256" key="1">
    <source>
        <dbReference type="ARBA" id="ARBA00022527"/>
    </source>
</evidence>
<dbReference type="FunFam" id="3.30.200.20:FF:000042">
    <property type="entry name" value="Aurora kinase A"/>
    <property type="match status" value="1"/>
</dbReference>
<evidence type="ECO:0000256" key="2">
    <source>
        <dbReference type="ARBA" id="ARBA00022679"/>
    </source>
</evidence>
<keyword evidence="4" id="KW-0418">Kinase</keyword>
<evidence type="ECO:0000313" key="9">
    <source>
        <dbReference type="EMBL" id="CAF0826391.1"/>
    </source>
</evidence>
<dbReference type="AlphaFoldDB" id="A0A813UPY5"/>
<dbReference type="FunFam" id="1.10.510.10:FF:000571">
    <property type="entry name" value="Maternal embryonic leucine zipper kinase"/>
    <property type="match status" value="1"/>
</dbReference>
<dbReference type="PROSITE" id="PS00108">
    <property type="entry name" value="PROTEIN_KINASE_ST"/>
    <property type="match status" value="1"/>
</dbReference>
<evidence type="ECO:0000259" key="8">
    <source>
        <dbReference type="PROSITE" id="PS50011"/>
    </source>
</evidence>
<dbReference type="EMBL" id="CAJNOO010000145">
    <property type="protein sequence ID" value="CAF0826391.1"/>
    <property type="molecule type" value="Genomic_DNA"/>
</dbReference>
<dbReference type="SUPFAM" id="SSF56112">
    <property type="entry name" value="Protein kinase-like (PK-like)"/>
    <property type="match status" value="1"/>
</dbReference>
<keyword evidence="3 6" id="KW-0547">Nucleotide-binding</keyword>
<dbReference type="PANTHER" id="PTHR24346">
    <property type="entry name" value="MAP/MICROTUBULE AFFINITY-REGULATING KINASE"/>
    <property type="match status" value="1"/>
</dbReference>
<dbReference type="InterPro" id="IPR008271">
    <property type="entry name" value="Ser/Thr_kinase_AS"/>
</dbReference>
<feature type="compositionally biased region" description="Low complexity" evidence="7">
    <location>
        <begin position="142"/>
        <end position="152"/>
    </location>
</feature>
<evidence type="ECO:0000256" key="7">
    <source>
        <dbReference type="SAM" id="MobiDB-lite"/>
    </source>
</evidence>
<proteinExistence type="predicted"/>
<keyword evidence="1" id="KW-0723">Serine/threonine-protein kinase</keyword>
<feature type="compositionally biased region" description="Polar residues" evidence="7">
    <location>
        <begin position="115"/>
        <end position="141"/>
    </location>
</feature>
<dbReference type="InterPro" id="IPR017441">
    <property type="entry name" value="Protein_kinase_ATP_BS"/>
</dbReference>
<keyword evidence="2" id="KW-0808">Transferase</keyword>
<comment type="caution">
    <text evidence="9">The sequence shown here is derived from an EMBL/GenBank/DDBJ whole genome shotgun (WGS) entry which is preliminary data.</text>
</comment>
<evidence type="ECO:0000256" key="6">
    <source>
        <dbReference type="PROSITE-ProRule" id="PRU10141"/>
    </source>
</evidence>
<dbReference type="Pfam" id="PF00069">
    <property type="entry name" value="Pkinase"/>
    <property type="match status" value="1"/>
</dbReference>
<dbReference type="InterPro" id="IPR011009">
    <property type="entry name" value="Kinase-like_dom_sf"/>
</dbReference>
<feature type="compositionally biased region" description="Polar residues" evidence="7">
    <location>
        <begin position="32"/>
        <end position="41"/>
    </location>
</feature>
<dbReference type="Proteomes" id="UP000663882">
    <property type="component" value="Unassembled WGS sequence"/>
</dbReference>
<sequence length="589" mass="66586">MLFRLSQPYDIPKSTIDSQYNTATTDYLSSSYTKLGQSTPESDFYGGPHSDSPTKPRSRQHQLPRQRNNYLTDSPSDTSNTQYSRPRRQQQQQSIYPTNSPQRPIVNFLLPLKNGETNGNVHQRTRHPNWSSLGSLNSFGDSTTTPSSSQGHTGSGGSNTGGSGTSAQKRETLHSRFDFKQTLGKGTYGKVKLALDKRKNEQVAIKTIKKSRIENPHDLARIRREIDFMTSLNHPYIIKIKEVYESREKIILVMEYASGGELYDYLNRKKRIPESQARAIFRQIVSAVHFLHKNHIVHRDLKLENILIDHKGDIKLADFGLSNSWSPRQLLHTFCGSPLYASPEIVSGTPYRGPEVDCWSLGVLLYTLVFGTMPFQGGDYNRLVRNITTGNFIQPREQSGALDLIRKCLTVSPSKRFNIDNITVHEWINVGYDRLPMHYYLPSTMQKNNNMLSSQPTSSKPKETPKTTSMKSKTRSKSIQASVPRSTYPPPPPPSLPPPVDPPPVTVPRPLLKNERISNAGSKLKPLTNGNHQISQFNRLKDNKTIKNNKNQPQKFNQLNKLTYNYKPNGSLSSLTSSFKPPPIHTVKY</sequence>
<dbReference type="GO" id="GO:0000226">
    <property type="term" value="P:microtubule cytoskeleton organization"/>
    <property type="evidence" value="ECO:0007669"/>
    <property type="project" value="TreeGrafter"/>
</dbReference>
<gene>
    <name evidence="9" type="ORF">RFH988_LOCUS5205</name>
</gene>
<evidence type="ECO:0000256" key="4">
    <source>
        <dbReference type="ARBA" id="ARBA00022777"/>
    </source>
</evidence>
<feature type="binding site" evidence="6">
    <location>
        <position position="210"/>
    </location>
    <ligand>
        <name>ATP</name>
        <dbReference type="ChEBI" id="CHEBI:30616"/>
    </ligand>
</feature>
<dbReference type="SMART" id="SM00220">
    <property type="entry name" value="S_TKc"/>
    <property type="match status" value="1"/>
</dbReference>
<feature type="compositionally biased region" description="Pro residues" evidence="7">
    <location>
        <begin position="487"/>
        <end position="507"/>
    </location>
</feature>
<dbReference type="InterPro" id="IPR000719">
    <property type="entry name" value="Prot_kinase_dom"/>
</dbReference>
<dbReference type="PROSITE" id="PS00107">
    <property type="entry name" value="PROTEIN_KINASE_ATP"/>
    <property type="match status" value="1"/>
</dbReference>
<evidence type="ECO:0000313" key="10">
    <source>
        <dbReference type="Proteomes" id="UP000663882"/>
    </source>
</evidence>
<name>A0A813UPY5_9BILA</name>
<feature type="compositionally biased region" description="Polar residues" evidence="7">
    <location>
        <begin position="65"/>
        <end position="81"/>
    </location>
</feature>
<evidence type="ECO:0000256" key="3">
    <source>
        <dbReference type="ARBA" id="ARBA00022741"/>
    </source>
</evidence>
<keyword evidence="5 6" id="KW-0067">ATP-binding</keyword>
<dbReference type="Gene3D" id="1.10.510.10">
    <property type="entry name" value="Transferase(Phosphotransferase) domain 1"/>
    <property type="match status" value="1"/>
</dbReference>
<feature type="domain" description="Protein kinase" evidence="8">
    <location>
        <begin position="177"/>
        <end position="428"/>
    </location>
</feature>
<accession>A0A813UPY5</accession>
<dbReference type="OrthoDB" id="193931at2759"/>
<feature type="region of interest" description="Disordered" evidence="7">
    <location>
        <begin position="448"/>
        <end position="510"/>
    </location>
</feature>
<evidence type="ECO:0000256" key="5">
    <source>
        <dbReference type="ARBA" id="ARBA00022840"/>
    </source>
</evidence>
<feature type="region of interest" description="Disordered" evidence="7">
    <location>
        <begin position="32"/>
        <end position="169"/>
    </location>
</feature>
<dbReference type="GO" id="GO:0005524">
    <property type="term" value="F:ATP binding"/>
    <property type="evidence" value="ECO:0007669"/>
    <property type="project" value="UniProtKB-UniRule"/>
</dbReference>
<dbReference type="GO" id="GO:0035556">
    <property type="term" value="P:intracellular signal transduction"/>
    <property type="evidence" value="ECO:0007669"/>
    <property type="project" value="TreeGrafter"/>
</dbReference>
<protein>
    <recommendedName>
        <fullName evidence="8">Protein kinase domain-containing protein</fullName>
    </recommendedName>
</protein>
<reference evidence="9" key="1">
    <citation type="submission" date="2021-02" db="EMBL/GenBank/DDBJ databases">
        <authorList>
            <person name="Nowell W R."/>
        </authorList>
    </citation>
    <scope>NUCLEOTIDE SEQUENCE</scope>
</reference>
<dbReference type="GO" id="GO:0005737">
    <property type="term" value="C:cytoplasm"/>
    <property type="evidence" value="ECO:0007669"/>
    <property type="project" value="TreeGrafter"/>
</dbReference>
<dbReference type="PROSITE" id="PS50011">
    <property type="entry name" value="PROTEIN_KINASE_DOM"/>
    <property type="match status" value="1"/>
</dbReference>
<dbReference type="GO" id="GO:0050321">
    <property type="term" value="F:tau-protein kinase activity"/>
    <property type="evidence" value="ECO:0007669"/>
    <property type="project" value="TreeGrafter"/>
</dbReference>
<organism evidence="9 10">
    <name type="scientific">Rotaria sordida</name>
    <dbReference type="NCBI Taxonomy" id="392033"/>
    <lineage>
        <taxon>Eukaryota</taxon>
        <taxon>Metazoa</taxon>
        <taxon>Spiralia</taxon>
        <taxon>Gnathifera</taxon>
        <taxon>Rotifera</taxon>
        <taxon>Eurotatoria</taxon>
        <taxon>Bdelloidea</taxon>
        <taxon>Philodinida</taxon>
        <taxon>Philodinidae</taxon>
        <taxon>Rotaria</taxon>
    </lineage>
</organism>
<feature type="compositionally biased region" description="Gly residues" evidence="7">
    <location>
        <begin position="153"/>
        <end position="164"/>
    </location>
</feature>
<dbReference type="PANTHER" id="PTHR24346:SF93">
    <property type="entry name" value="NUAK FAMILY SNF1-LIKE KINASE 1"/>
    <property type="match status" value="1"/>
</dbReference>